<reference evidence="7 8" key="1">
    <citation type="submission" date="2014-06" db="EMBL/GenBank/DDBJ databases">
        <authorList>
            <person name="Swart Estienne"/>
        </authorList>
    </citation>
    <scope>NUCLEOTIDE SEQUENCE [LARGE SCALE GENOMIC DNA]</scope>
    <source>
        <strain evidence="7 8">130c</strain>
    </source>
</reference>
<dbReference type="OrthoDB" id="661148at2759"/>
<accession>A0A078ALY0</accession>
<evidence type="ECO:0000256" key="4">
    <source>
        <dbReference type="PROSITE-ProRule" id="PRU00228"/>
    </source>
</evidence>
<evidence type="ECO:0000259" key="6">
    <source>
        <dbReference type="PROSITE" id="PS50135"/>
    </source>
</evidence>
<dbReference type="InterPro" id="IPR043145">
    <property type="entry name" value="Znf_ZZ_sf"/>
</dbReference>
<keyword evidence="2 4" id="KW-0863">Zinc-finger</keyword>
<dbReference type="AlphaFoldDB" id="A0A078ALY0"/>
<feature type="compositionally biased region" description="Acidic residues" evidence="5">
    <location>
        <begin position="758"/>
        <end position="769"/>
    </location>
</feature>
<dbReference type="PROSITE" id="PS50135">
    <property type="entry name" value="ZF_ZZ_2"/>
    <property type="match status" value="1"/>
</dbReference>
<dbReference type="InParanoid" id="A0A078ALY0"/>
<dbReference type="PANTHER" id="PTHR15090:SF8">
    <property type="entry name" value="ZZ-TYPE ZINC FINGER-CONTAINING PROTEIN"/>
    <property type="match status" value="1"/>
</dbReference>
<keyword evidence="8" id="KW-1185">Reference proteome</keyword>
<feature type="region of interest" description="Disordered" evidence="5">
    <location>
        <begin position="802"/>
        <end position="827"/>
    </location>
</feature>
<keyword evidence="3" id="KW-0862">Zinc</keyword>
<dbReference type="PANTHER" id="PTHR15090">
    <property type="entry name" value="SEQUESTOSOME 1-RELATED"/>
    <property type="match status" value="1"/>
</dbReference>
<proteinExistence type="predicted"/>
<evidence type="ECO:0000256" key="1">
    <source>
        <dbReference type="ARBA" id="ARBA00022723"/>
    </source>
</evidence>
<feature type="domain" description="ZZ-type" evidence="6">
    <location>
        <begin position="552"/>
        <end position="603"/>
    </location>
</feature>
<evidence type="ECO:0000313" key="7">
    <source>
        <dbReference type="EMBL" id="CDW81868.1"/>
    </source>
</evidence>
<dbReference type="Proteomes" id="UP000039865">
    <property type="component" value="Unassembled WGS sequence"/>
</dbReference>
<organism evidence="7 8">
    <name type="scientific">Stylonychia lemnae</name>
    <name type="common">Ciliate</name>
    <dbReference type="NCBI Taxonomy" id="5949"/>
    <lineage>
        <taxon>Eukaryota</taxon>
        <taxon>Sar</taxon>
        <taxon>Alveolata</taxon>
        <taxon>Ciliophora</taxon>
        <taxon>Intramacronucleata</taxon>
        <taxon>Spirotrichea</taxon>
        <taxon>Stichotrichia</taxon>
        <taxon>Sporadotrichida</taxon>
        <taxon>Oxytrichidae</taxon>
        <taxon>Stylonychinae</taxon>
        <taxon>Stylonychia</taxon>
    </lineage>
</organism>
<feature type="compositionally biased region" description="Polar residues" evidence="5">
    <location>
        <begin position="802"/>
        <end position="817"/>
    </location>
</feature>
<gene>
    <name evidence="7" type="primary">Contig7385.g7892</name>
    <name evidence="7" type="ORF">STYLEM_10892</name>
</gene>
<dbReference type="EMBL" id="CCKQ01010352">
    <property type="protein sequence ID" value="CDW81868.1"/>
    <property type="molecule type" value="Genomic_DNA"/>
</dbReference>
<protein>
    <recommendedName>
        <fullName evidence="6">ZZ-type domain-containing protein</fullName>
    </recommendedName>
</protein>
<evidence type="ECO:0000256" key="5">
    <source>
        <dbReference type="SAM" id="MobiDB-lite"/>
    </source>
</evidence>
<evidence type="ECO:0000256" key="2">
    <source>
        <dbReference type="ARBA" id="ARBA00022771"/>
    </source>
</evidence>
<keyword evidence="1" id="KW-0479">Metal-binding</keyword>
<dbReference type="CDD" id="cd02340">
    <property type="entry name" value="ZZ_NBR1_like"/>
    <property type="match status" value="1"/>
</dbReference>
<evidence type="ECO:0000313" key="8">
    <source>
        <dbReference type="Proteomes" id="UP000039865"/>
    </source>
</evidence>
<feature type="region of interest" description="Disordered" evidence="5">
    <location>
        <begin position="612"/>
        <end position="635"/>
    </location>
</feature>
<dbReference type="GO" id="GO:0008270">
    <property type="term" value="F:zinc ion binding"/>
    <property type="evidence" value="ECO:0007669"/>
    <property type="project" value="UniProtKB-KW"/>
</dbReference>
<sequence>MQQHMGDVLFYFNNSIQSCKLSRDFKQFKSNIEKVIGQNKSINETYLFQYLDVEFNLISFTEVNYQQTILNDYQNRRVDVMILREYNEIDNLKFDDNYNDLYLMIEQYHYEQQFSRESFKTLTNLPASRSNLQFNRRSQILNKLSEQQSLHNDQSQNEIDQQISLQTSDKKQGYFDGNLQQNKSINGQQELKEENQSIEFQPVQPNLAFANPFSLTKKESRPEMQRKMQQIVQASLESLKNQAQADTIYNQQLMPQKDVTNDPQSKIFKEQQITNEKQIAITEGQLDAQLAKNEERKISVNQCKFDKDNSQLSQISYVKPYEVTYPNTFQFGKNKNTKLIEKQHVVIKQNSNKKQNSEIKLDTNLIKQSNNIQESNNLFQSISQSQLSCLKCSSLQNQEEEKQFEKCNCDNGFMKLQQQNEIIQTFLTQLEQVIKQKKHDKNNNSRLIVTILKDKQVKFQIEERSLFDSDNQFDNSEIPPKSIQKISFNLNQQSSGTVILRQTSSIASQLSQSQSCNVLLSTEQYKFDLNSNYTNPLNSVQSSTAVLRMSVHRGFKCMHCNDFIYGIRYQCQICANQSICQNCEGNGSHQDDHILLKIKNPISIEGSAQIHKEVSKEEEPDNDSKSTDQIVKDNNDNDCEIFKNEQNQVQYFKLSNSLNTKRDKAKAKLQQILESKDEQVETSIHAQSDKKNVNFKKEKQLKFQINEEIQDDEELNEDLVHEISFSKEPSVFNIDTSIKRQSDISINNNRYTPRITNDYEEDSCEDDEQNFFNLPERDKDNQLDDGGQDESQFEDMFQKANSMESDNQDATANNENQNDLEKKIDTNKQTTDQYDIDKMEQKNVGKLVRLKQNKIIEIIERYEQQSKQLKELFLNGQHIPKDLRFIDEPQNQNNVEREYLNQGMIL</sequence>
<evidence type="ECO:0000256" key="3">
    <source>
        <dbReference type="ARBA" id="ARBA00022833"/>
    </source>
</evidence>
<dbReference type="Gene3D" id="3.30.60.90">
    <property type="match status" value="1"/>
</dbReference>
<dbReference type="InterPro" id="IPR052260">
    <property type="entry name" value="Autophagy_Rcpt_SigReg"/>
</dbReference>
<feature type="region of interest" description="Disordered" evidence="5">
    <location>
        <begin position="758"/>
        <end position="789"/>
    </location>
</feature>
<dbReference type="SUPFAM" id="SSF57850">
    <property type="entry name" value="RING/U-box"/>
    <property type="match status" value="1"/>
</dbReference>
<dbReference type="InterPro" id="IPR000433">
    <property type="entry name" value="Znf_ZZ"/>
</dbReference>
<dbReference type="SMART" id="SM00291">
    <property type="entry name" value="ZnF_ZZ"/>
    <property type="match status" value="1"/>
</dbReference>
<name>A0A078ALY0_STYLE</name>